<keyword evidence="3" id="KW-0539">Nucleus</keyword>
<name>A0A200R425_MACCD</name>
<dbReference type="AlphaFoldDB" id="A0A200R425"/>
<dbReference type="PANTHER" id="PTHR23335">
    <property type="entry name" value="CALMODULIN-BINDING TRANSCRIPTION ACTIVATOR CAMTA"/>
    <property type="match status" value="1"/>
</dbReference>
<dbReference type="EMBL" id="MVGT01000438">
    <property type="protein sequence ID" value="OVA17477.1"/>
    <property type="molecule type" value="Genomic_DNA"/>
</dbReference>
<evidence type="ECO:0000313" key="5">
    <source>
        <dbReference type="EMBL" id="OVA17477.1"/>
    </source>
</evidence>
<evidence type="ECO:0000313" key="6">
    <source>
        <dbReference type="Proteomes" id="UP000195402"/>
    </source>
</evidence>
<sequence length="129" mass="15413">MNESLDSGFDINELVREAQNRWLKPAEVLFILQNRENHWFVEAVPQEPQSGSLLLYNKRVIKFFRKDGHIWRKKKSGRTVGEGHERLKVGKVEALNCYYAQGEQNPNFRRRIYWMLDPTVNSTREQYSW</sequence>
<reference evidence="5 6" key="1">
    <citation type="journal article" date="2017" name="Mol. Plant">
        <title>The Genome of Medicinal Plant Macleaya cordata Provides New Insights into Benzylisoquinoline Alkaloids Metabolism.</title>
        <authorList>
            <person name="Liu X."/>
            <person name="Liu Y."/>
            <person name="Huang P."/>
            <person name="Ma Y."/>
            <person name="Qing Z."/>
            <person name="Tang Q."/>
            <person name="Cao H."/>
            <person name="Cheng P."/>
            <person name="Zheng Y."/>
            <person name="Yuan Z."/>
            <person name="Zhou Y."/>
            <person name="Liu J."/>
            <person name="Tang Z."/>
            <person name="Zhuo Y."/>
            <person name="Zhang Y."/>
            <person name="Yu L."/>
            <person name="Huang J."/>
            <person name="Yang P."/>
            <person name="Peng Q."/>
            <person name="Zhang J."/>
            <person name="Jiang W."/>
            <person name="Zhang Z."/>
            <person name="Lin K."/>
            <person name="Ro D.K."/>
            <person name="Chen X."/>
            <person name="Xiong X."/>
            <person name="Shang Y."/>
            <person name="Huang S."/>
            <person name="Zeng J."/>
        </authorList>
    </citation>
    <scope>NUCLEOTIDE SEQUENCE [LARGE SCALE GENOMIC DNA]</scope>
    <source>
        <strain evidence="6">cv. BLH2017</strain>
        <tissue evidence="5">Root</tissue>
    </source>
</reference>
<gene>
    <name evidence="5" type="ORF">BVC80_1837g300</name>
</gene>
<dbReference type="InterPro" id="IPR005559">
    <property type="entry name" value="CG-1_dom"/>
</dbReference>
<dbReference type="PANTHER" id="PTHR23335:SF1">
    <property type="entry name" value="CALMODULIN-BINDING TRANSCRIPTION ACTIVATOR, ISOFORM F"/>
    <property type="match status" value="1"/>
</dbReference>
<dbReference type="OrthoDB" id="407555at2759"/>
<evidence type="ECO:0000256" key="1">
    <source>
        <dbReference type="ARBA" id="ARBA00004123"/>
    </source>
</evidence>
<feature type="domain" description="CG-1" evidence="4">
    <location>
        <begin position="11"/>
        <end position="129"/>
    </location>
</feature>
<organism evidence="5 6">
    <name type="scientific">Macleaya cordata</name>
    <name type="common">Five-seeded plume-poppy</name>
    <name type="synonym">Bocconia cordata</name>
    <dbReference type="NCBI Taxonomy" id="56857"/>
    <lineage>
        <taxon>Eukaryota</taxon>
        <taxon>Viridiplantae</taxon>
        <taxon>Streptophyta</taxon>
        <taxon>Embryophyta</taxon>
        <taxon>Tracheophyta</taxon>
        <taxon>Spermatophyta</taxon>
        <taxon>Magnoliopsida</taxon>
        <taxon>Ranunculales</taxon>
        <taxon>Papaveraceae</taxon>
        <taxon>Papaveroideae</taxon>
        <taxon>Macleaya</taxon>
    </lineage>
</organism>
<protein>
    <submittedName>
        <fullName evidence="5">CG-1 DNA-binding domain</fullName>
    </submittedName>
</protein>
<dbReference type="GO" id="GO:0005634">
    <property type="term" value="C:nucleus"/>
    <property type="evidence" value="ECO:0007669"/>
    <property type="project" value="UniProtKB-SubCell"/>
</dbReference>
<proteinExistence type="predicted"/>
<dbReference type="OMA" id="NVEAINC"/>
<comment type="caution">
    <text evidence="5">The sequence shown here is derived from an EMBL/GenBank/DDBJ whole genome shotgun (WGS) entry which is preliminary data.</text>
</comment>
<dbReference type="GO" id="GO:0006357">
    <property type="term" value="P:regulation of transcription by RNA polymerase II"/>
    <property type="evidence" value="ECO:0007669"/>
    <property type="project" value="TreeGrafter"/>
</dbReference>
<dbReference type="GO" id="GO:0003712">
    <property type="term" value="F:transcription coregulator activity"/>
    <property type="evidence" value="ECO:0007669"/>
    <property type="project" value="TreeGrafter"/>
</dbReference>
<keyword evidence="6" id="KW-1185">Reference proteome</keyword>
<evidence type="ECO:0000256" key="2">
    <source>
        <dbReference type="ARBA" id="ARBA00023163"/>
    </source>
</evidence>
<dbReference type="PROSITE" id="PS51437">
    <property type="entry name" value="CG_1"/>
    <property type="match status" value="1"/>
</dbReference>
<evidence type="ECO:0000256" key="3">
    <source>
        <dbReference type="ARBA" id="ARBA00023242"/>
    </source>
</evidence>
<accession>A0A200R425</accession>
<comment type="subcellular location">
    <subcellularLocation>
        <location evidence="1">Nucleus</location>
    </subcellularLocation>
</comment>
<keyword evidence="2" id="KW-0804">Transcription</keyword>
<dbReference type="InParanoid" id="A0A200R425"/>
<dbReference type="GO" id="GO:0003690">
    <property type="term" value="F:double-stranded DNA binding"/>
    <property type="evidence" value="ECO:0007669"/>
    <property type="project" value="TreeGrafter"/>
</dbReference>
<evidence type="ECO:0000259" key="4">
    <source>
        <dbReference type="PROSITE" id="PS51437"/>
    </source>
</evidence>
<keyword evidence="5" id="KW-0238">DNA-binding</keyword>
<dbReference type="SMART" id="SM01076">
    <property type="entry name" value="CG-1"/>
    <property type="match status" value="1"/>
</dbReference>
<dbReference type="Pfam" id="PF03859">
    <property type="entry name" value="CG-1"/>
    <property type="match status" value="1"/>
</dbReference>
<dbReference type="Proteomes" id="UP000195402">
    <property type="component" value="Unassembled WGS sequence"/>
</dbReference>